<proteinExistence type="predicted"/>
<dbReference type="Pfam" id="PF00406">
    <property type="entry name" value="ADK"/>
    <property type="match status" value="1"/>
</dbReference>
<dbReference type="AlphaFoldDB" id="A0A835CQI6"/>
<dbReference type="InterPro" id="IPR027417">
    <property type="entry name" value="P-loop_NTPase"/>
</dbReference>
<name>A0A835CQI6_APHGI</name>
<dbReference type="Proteomes" id="UP000639338">
    <property type="component" value="Unassembled WGS sequence"/>
</dbReference>
<evidence type="ECO:0000313" key="1">
    <source>
        <dbReference type="EMBL" id="KAF7989210.1"/>
    </source>
</evidence>
<evidence type="ECO:0000313" key="2">
    <source>
        <dbReference type="Proteomes" id="UP000639338"/>
    </source>
</evidence>
<dbReference type="SUPFAM" id="SSF52540">
    <property type="entry name" value="P-loop containing nucleoside triphosphate hydrolases"/>
    <property type="match status" value="1"/>
</dbReference>
<keyword evidence="2" id="KW-1185">Reference proteome</keyword>
<comment type="caution">
    <text evidence="1">The sequence shown here is derived from an EMBL/GenBank/DDBJ whole genome shotgun (WGS) entry which is preliminary data.</text>
</comment>
<dbReference type="EMBL" id="JACMRX010000005">
    <property type="protein sequence ID" value="KAF7989210.1"/>
    <property type="molecule type" value="Genomic_DNA"/>
</dbReference>
<reference evidence="1 2" key="1">
    <citation type="submission" date="2020-08" db="EMBL/GenBank/DDBJ databases">
        <title>Aphidius gifuensis genome sequencing and assembly.</title>
        <authorList>
            <person name="Du Z."/>
        </authorList>
    </citation>
    <scope>NUCLEOTIDE SEQUENCE [LARGE SCALE GENOMIC DNA]</scope>
    <source>
        <strain evidence="1">YNYX2018</strain>
        <tissue evidence="1">Adults</tissue>
    </source>
</reference>
<sequence>MQPVKNSGDILQLDVKNAPAVQEMDDDEKDPEVEWIFKQMYYLIYNFCPEKFHKRSPSLMTNEIRHNLSGRINDVLLGPPCCGKGSQAPLFKECYCVCHLSTDDILRTK</sequence>
<organism evidence="1 2">
    <name type="scientific">Aphidius gifuensis</name>
    <name type="common">Parasitoid wasp</name>
    <dbReference type="NCBI Taxonomy" id="684658"/>
    <lineage>
        <taxon>Eukaryota</taxon>
        <taxon>Metazoa</taxon>
        <taxon>Ecdysozoa</taxon>
        <taxon>Arthropoda</taxon>
        <taxon>Hexapoda</taxon>
        <taxon>Insecta</taxon>
        <taxon>Pterygota</taxon>
        <taxon>Neoptera</taxon>
        <taxon>Endopterygota</taxon>
        <taxon>Hymenoptera</taxon>
        <taxon>Apocrita</taxon>
        <taxon>Ichneumonoidea</taxon>
        <taxon>Braconidae</taxon>
        <taxon>Aphidiinae</taxon>
        <taxon>Aphidius</taxon>
    </lineage>
</organism>
<accession>A0A835CQI6</accession>
<gene>
    <name evidence="1" type="ORF">HCN44_007740</name>
</gene>
<protein>
    <submittedName>
        <fullName evidence="1">Uncharacterized protein</fullName>
    </submittedName>
</protein>
<dbReference type="Gene3D" id="3.40.50.300">
    <property type="entry name" value="P-loop containing nucleotide triphosphate hydrolases"/>
    <property type="match status" value="1"/>
</dbReference>